<keyword evidence="2" id="KW-1185">Reference proteome</keyword>
<comment type="caution">
    <text evidence="1">The sequence shown here is derived from an EMBL/GenBank/DDBJ whole genome shotgun (WGS) entry which is preliminary data.</text>
</comment>
<accession>A0A176S4Y9</accession>
<organism evidence="1 2">
    <name type="scientific">Candidatus Thiomargarita nelsonii</name>
    <dbReference type="NCBI Taxonomy" id="1003181"/>
    <lineage>
        <taxon>Bacteria</taxon>
        <taxon>Pseudomonadati</taxon>
        <taxon>Pseudomonadota</taxon>
        <taxon>Gammaproteobacteria</taxon>
        <taxon>Thiotrichales</taxon>
        <taxon>Thiotrichaceae</taxon>
        <taxon>Thiomargarita</taxon>
    </lineage>
</organism>
<proteinExistence type="predicted"/>
<evidence type="ECO:0000313" key="2">
    <source>
        <dbReference type="Proteomes" id="UP000076962"/>
    </source>
</evidence>
<dbReference type="Proteomes" id="UP000076962">
    <property type="component" value="Unassembled WGS sequence"/>
</dbReference>
<name>A0A176S4Y9_9GAMM</name>
<sequence length="237" mass="27325">MTAQQLRLDKWLDQISPIQINAIEYHQNGDINERLLWQNNAAIGNTIYDVQTGAGYLKLTYTNLDLIPRTQTITIAQRNQQWVVTNRPQQALQTLSLSYQDNGEITLPSPSPLVKSFRLTRNKLEIAISANIGPNKVRFALPLNQIFSTEISSETQTNTTQQILVWGNDRQKIVLSIPTFNHVLRKGLTSYIDELSYQKDAINQIKAVKFFNLMTLWRNHERLEMSSYTILYDIIFI</sequence>
<protein>
    <submittedName>
        <fullName evidence="1">Uncharacterized protein</fullName>
    </submittedName>
</protein>
<dbReference type="AlphaFoldDB" id="A0A176S4Y9"/>
<dbReference type="EMBL" id="LUTY01000532">
    <property type="protein sequence ID" value="OAD23133.1"/>
    <property type="molecule type" value="Genomic_DNA"/>
</dbReference>
<gene>
    <name evidence="1" type="ORF">THIOM_001039</name>
</gene>
<reference evidence="1 2" key="1">
    <citation type="submission" date="2016-05" db="EMBL/GenBank/DDBJ databases">
        <title>Single-cell genome of chain-forming Candidatus Thiomargarita nelsonii and comparison to other large sulfur-oxidizing bacteria.</title>
        <authorList>
            <person name="Winkel M."/>
            <person name="Salman V."/>
            <person name="Woyke T."/>
            <person name="Schulz-Vogt H."/>
            <person name="Richter M."/>
            <person name="Flood B."/>
            <person name="Bailey J."/>
            <person name="Amann R."/>
            <person name="Mussmann M."/>
        </authorList>
    </citation>
    <scope>NUCLEOTIDE SEQUENCE [LARGE SCALE GENOMIC DNA]</scope>
    <source>
        <strain evidence="1 2">THI036</strain>
    </source>
</reference>
<evidence type="ECO:0000313" key="1">
    <source>
        <dbReference type="EMBL" id="OAD23133.1"/>
    </source>
</evidence>